<protein>
    <submittedName>
        <fullName evidence="2">Uncharacterized protein</fullName>
    </submittedName>
</protein>
<proteinExistence type="predicted"/>
<dbReference type="AlphaFoldDB" id="A0A0F8WM16"/>
<comment type="caution">
    <text evidence="2">The sequence shown here is derived from an EMBL/GenBank/DDBJ whole genome shotgun (WGS) entry which is preliminary data.</text>
</comment>
<sequence length="44" mass="4864">MSDEDREYPNNVDIGGFVCTVCIFISSITVSLFLDISHNIEGIV</sequence>
<evidence type="ECO:0000313" key="2">
    <source>
        <dbReference type="EMBL" id="KKK57748.1"/>
    </source>
</evidence>
<name>A0A0F8WM16_9ZZZZ</name>
<dbReference type="EMBL" id="LAZR01064321">
    <property type="protein sequence ID" value="KKK57748.1"/>
    <property type="molecule type" value="Genomic_DNA"/>
</dbReference>
<accession>A0A0F8WM16</accession>
<gene>
    <name evidence="2" type="ORF">LCGC14_3051400</name>
</gene>
<keyword evidence="1" id="KW-0472">Membrane</keyword>
<evidence type="ECO:0000256" key="1">
    <source>
        <dbReference type="SAM" id="Phobius"/>
    </source>
</evidence>
<organism evidence="2">
    <name type="scientific">marine sediment metagenome</name>
    <dbReference type="NCBI Taxonomy" id="412755"/>
    <lineage>
        <taxon>unclassified sequences</taxon>
        <taxon>metagenomes</taxon>
        <taxon>ecological metagenomes</taxon>
    </lineage>
</organism>
<keyword evidence="1" id="KW-1133">Transmembrane helix</keyword>
<reference evidence="2" key="1">
    <citation type="journal article" date="2015" name="Nature">
        <title>Complex archaea that bridge the gap between prokaryotes and eukaryotes.</title>
        <authorList>
            <person name="Spang A."/>
            <person name="Saw J.H."/>
            <person name="Jorgensen S.L."/>
            <person name="Zaremba-Niedzwiedzka K."/>
            <person name="Martijn J."/>
            <person name="Lind A.E."/>
            <person name="van Eijk R."/>
            <person name="Schleper C."/>
            <person name="Guy L."/>
            <person name="Ettema T.J."/>
        </authorList>
    </citation>
    <scope>NUCLEOTIDE SEQUENCE</scope>
</reference>
<keyword evidence="1" id="KW-0812">Transmembrane</keyword>
<feature type="transmembrane region" description="Helical" evidence="1">
    <location>
        <begin position="14"/>
        <end position="34"/>
    </location>
</feature>
<feature type="non-terminal residue" evidence="2">
    <location>
        <position position="44"/>
    </location>
</feature>